<evidence type="ECO:0000256" key="7">
    <source>
        <dbReference type="ARBA" id="ARBA00022837"/>
    </source>
</evidence>
<dbReference type="InterPro" id="IPR003368">
    <property type="entry name" value="POMP_repeat"/>
</dbReference>
<accession>A0ABP9PNA4</accession>
<dbReference type="Pfam" id="PF02415">
    <property type="entry name" value="Chlam_PMP"/>
    <property type="match status" value="2"/>
</dbReference>
<feature type="domain" description="Calx-beta" evidence="12">
    <location>
        <begin position="2671"/>
        <end position="2775"/>
    </location>
</feature>
<feature type="region of interest" description="Disordered" evidence="10">
    <location>
        <begin position="2636"/>
        <end position="2656"/>
    </location>
</feature>
<dbReference type="InterPro" id="IPR003644">
    <property type="entry name" value="Calx_beta"/>
</dbReference>
<dbReference type="Gene3D" id="2.160.20.10">
    <property type="entry name" value="Single-stranded right-handed beta-helix, Pectin lyase-like"/>
    <property type="match status" value="6"/>
</dbReference>
<keyword evidence="6" id="KW-0677">Repeat</keyword>
<protein>
    <recommendedName>
        <fullName evidence="12">Calx-beta domain-containing protein</fullName>
    </recommendedName>
</protein>
<name>A0ABP9PNA4_9BACT</name>
<evidence type="ECO:0000256" key="11">
    <source>
        <dbReference type="SAM" id="SignalP"/>
    </source>
</evidence>
<dbReference type="PANTHER" id="PTHR11319:SF35">
    <property type="entry name" value="OUTER MEMBRANE PROTEIN PMPC-RELATED"/>
    <property type="match status" value="1"/>
</dbReference>
<comment type="caution">
    <text evidence="13">The sequence shown here is derived from an EMBL/GenBank/DDBJ whole genome shotgun (WGS) entry which is preliminary data.</text>
</comment>
<gene>
    <name evidence="13" type="ORF">GCM10023213_47190</name>
</gene>
<keyword evidence="9" id="KW-0998">Cell outer membrane</keyword>
<evidence type="ECO:0000256" key="5">
    <source>
        <dbReference type="ARBA" id="ARBA00022729"/>
    </source>
</evidence>
<feature type="signal peptide" evidence="11">
    <location>
        <begin position="1"/>
        <end position="23"/>
    </location>
</feature>
<reference evidence="14" key="1">
    <citation type="journal article" date="2019" name="Int. J. Syst. Evol. Microbiol.">
        <title>The Global Catalogue of Microorganisms (GCM) 10K type strain sequencing project: providing services to taxonomists for standard genome sequencing and annotation.</title>
        <authorList>
            <consortium name="The Broad Institute Genomics Platform"/>
            <consortium name="The Broad Institute Genome Sequencing Center for Infectious Disease"/>
            <person name="Wu L."/>
            <person name="Ma J."/>
        </authorList>
    </citation>
    <scope>NUCLEOTIDE SEQUENCE [LARGE SCALE GENOMIC DNA]</scope>
    <source>
        <strain evidence="14">JCM 18053</strain>
    </source>
</reference>
<feature type="chain" id="PRO_5047005907" description="Calx-beta domain-containing protein" evidence="11">
    <location>
        <begin position="24"/>
        <end position="3397"/>
    </location>
</feature>
<keyword evidence="14" id="KW-1185">Reference proteome</keyword>
<dbReference type="SUPFAM" id="SSF51126">
    <property type="entry name" value="Pectin lyase-like"/>
    <property type="match status" value="6"/>
</dbReference>
<dbReference type="Proteomes" id="UP001499852">
    <property type="component" value="Unassembled WGS sequence"/>
</dbReference>
<dbReference type="InterPro" id="IPR032109">
    <property type="entry name" value="Big_3_5"/>
</dbReference>
<evidence type="ECO:0000256" key="2">
    <source>
        <dbReference type="ARBA" id="ARBA00004442"/>
    </source>
</evidence>
<dbReference type="InterPro" id="IPR038081">
    <property type="entry name" value="CalX-like_sf"/>
</dbReference>
<dbReference type="InterPro" id="IPR012334">
    <property type="entry name" value="Pectin_lyas_fold"/>
</dbReference>
<dbReference type="Pfam" id="PF03160">
    <property type="entry name" value="Calx-beta"/>
    <property type="match status" value="1"/>
</dbReference>
<keyword evidence="8" id="KW-0472">Membrane</keyword>
<organism evidence="13 14">
    <name type="scientific">Prosthecobacter algae</name>
    <dbReference type="NCBI Taxonomy" id="1144682"/>
    <lineage>
        <taxon>Bacteria</taxon>
        <taxon>Pseudomonadati</taxon>
        <taxon>Verrucomicrobiota</taxon>
        <taxon>Verrucomicrobiia</taxon>
        <taxon>Verrucomicrobiales</taxon>
        <taxon>Verrucomicrobiaceae</taxon>
        <taxon>Prosthecobacter</taxon>
    </lineage>
</organism>
<evidence type="ECO:0000256" key="10">
    <source>
        <dbReference type="SAM" id="MobiDB-lite"/>
    </source>
</evidence>
<evidence type="ECO:0000313" key="13">
    <source>
        <dbReference type="EMBL" id="GAA5149458.1"/>
    </source>
</evidence>
<dbReference type="Gene3D" id="2.60.40.10">
    <property type="entry name" value="Immunoglobulins"/>
    <property type="match status" value="3"/>
</dbReference>
<dbReference type="Pfam" id="PF16640">
    <property type="entry name" value="Big_3_5"/>
    <property type="match status" value="2"/>
</dbReference>
<dbReference type="RefSeq" id="WP_345738886.1">
    <property type="nucleotide sequence ID" value="NZ_BAABIA010000014.1"/>
</dbReference>
<dbReference type="SMART" id="SM00237">
    <property type="entry name" value="Calx_beta"/>
    <property type="match status" value="1"/>
</dbReference>
<dbReference type="NCBIfam" id="NF041518">
    <property type="entry name" value="choice_anch_Q"/>
    <property type="match status" value="5"/>
</dbReference>
<dbReference type="InterPro" id="IPR006626">
    <property type="entry name" value="PbH1"/>
</dbReference>
<evidence type="ECO:0000256" key="8">
    <source>
        <dbReference type="ARBA" id="ARBA00023136"/>
    </source>
</evidence>
<evidence type="ECO:0000256" key="9">
    <source>
        <dbReference type="ARBA" id="ARBA00023237"/>
    </source>
</evidence>
<evidence type="ECO:0000313" key="14">
    <source>
        <dbReference type="Proteomes" id="UP001499852"/>
    </source>
</evidence>
<evidence type="ECO:0000256" key="4">
    <source>
        <dbReference type="ARBA" id="ARBA00022525"/>
    </source>
</evidence>
<proteinExistence type="predicted"/>
<keyword evidence="7" id="KW-0106">Calcium</keyword>
<dbReference type="InterPro" id="IPR011050">
    <property type="entry name" value="Pectin_lyase_fold/virulence"/>
</dbReference>
<evidence type="ECO:0000256" key="1">
    <source>
        <dbReference type="ARBA" id="ARBA00004196"/>
    </source>
</evidence>
<comment type="subcellular location">
    <subcellularLocation>
        <location evidence="1">Cell envelope</location>
    </subcellularLocation>
    <subcellularLocation>
        <location evidence="2">Cell outer membrane</location>
    </subcellularLocation>
    <subcellularLocation>
        <location evidence="3">Secreted</location>
    </subcellularLocation>
</comment>
<dbReference type="InterPro" id="IPR013783">
    <property type="entry name" value="Ig-like_fold"/>
</dbReference>
<dbReference type="InterPro" id="IPR044060">
    <property type="entry name" value="Bacterial_rp_domain"/>
</dbReference>
<dbReference type="SMART" id="SM00710">
    <property type="entry name" value="PbH1"/>
    <property type="match status" value="20"/>
</dbReference>
<evidence type="ECO:0000256" key="3">
    <source>
        <dbReference type="ARBA" id="ARBA00004613"/>
    </source>
</evidence>
<dbReference type="Pfam" id="PF18998">
    <property type="entry name" value="Flg_new_2"/>
    <property type="match status" value="1"/>
</dbReference>
<keyword evidence="5 11" id="KW-0732">Signal</keyword>
<keyword evidence="4" id="KW-0964">Secreted</keyword>
<dbReference type="EMBL" id="BAABIA010000014">
    <property type="protein sequence ID" value="GAA5149458.1"/>
    <property type="molecule type" value="Genomic_DNA"/>
</dbReference>
<dbReference type="Gene3D" id="2.60.40.2030">
    <property type="match status" value="1"/>
</dbReference>
<evidence type="ECO:0000259" key="12">
    <source>
        <dbReference type="SMART" id="SM00237"/>
    </source>
</evidence>
<sequence length="3397" mass="341158">MKAVFASFSLALVVLISASAVRADSWTTQAWTGDASTGIVNGETLWAYRFGDVGDATVNGVAVPVLTTPGASVANQLALSGFTDVIGFSDSNELTALGGTASARLATRFVYGGVPTETVTVRSQSLNTGHTYVMSFYTVGWDGDGVEERRVKFISGADELSVNQNMLGGNKGLRIDCTFTATTGDRPFVIQVDNAFNRTLHLYAVALKKVAIQTNLVLSSSANPVLPGDPVNFTASVTPVSGGSTATGSVVFKDGSTTLDTVALNGSGVATYGSSVLSEGSHNITATYGGSATLHGKVSPVLAQVVSKGNTSVTLASSLNPALPGASVTFTATVAALSGGGTPTGSVVFQDGSTTLSTVAINGSGVATYSSSALAEGAHYITASYGGSSRYNSSVSPVLTQSMTGTFTVTSTASSGAGSLAETFAAAVPGSFVVFHPSLAGQVLQMPASEIILNKNITLDASALTGGVILQGNGSSRLFYIPAGQGVTFKNLTFTGGGGVGTANTGRGGAVLNAGALTVMDCQFTGNSGVIGGALASGYSTQPSSLILQRCVISGNTVVGGHGGGVANVVINGSTATASMEDCTVTNNTATGNAGGVYNVASNGTANMTVKQCTLAHNSAQLHGGGVHNVATATGTASLMLTHCTLTRNTAAFQGGGLAQEQTAPGVSTTSLVSCIIAGNTAPTTRDVRRISGTMTSLGTNLIGTTTNSFVNWLGTDLTGNLDAILDARLAPLGHYGGVTQTCPPLLGSPALDAAPTPAFLTDQRGQPRLRDGDGNGSELADIGAVETVVFHVDVAEDELEVPAGVGDVSLREALRDAPSGAIITFAPGLAGVTLDPILGALSFTRSLVVDASSLTAGFGITLGSGSHRLLTVAPGVTASLFQVHFTGGAANVPLNGGGIFNEGALHLTRCSLTGLKSLGSGGAISTNSALTLHQCMLSENNAAGSGGAIQMTAGTLAITDSTMAGNLAGAHGGAIRMDAGMTTLSQSTLHGNTGPATGGGLSVFGGSVSLTHCTVAGNLSPEGSGGGLYLINGSSLSLHNTMVAGNGSLSPGADLDFQGATLTRTGANLIGNHAGASADFPAGLPNVNGDYVGTAAAPLDALLGPLADNGGPTQTRLPLVGSPVLDRATGIISALDQRGLSRPRDGNGDFVFVADIGAVEAGDAPTLVVNTLADELDTPPGASLSLREAIREAPAGTIITFAPALSGQTLVFDSVKAQMELNKAITLDASTLPAGLTLDAGSGANRHFEIDALTKTTIRNLTFVGGGGVGTTNSGYGGAIQCLAPLSLIDCTFHHNSAVAEGGAVDANVYLVQMTRCTFYDNTSSSDGGAISAFGSPMILDHCTLTRNHANGGNGGALSARNGTKLTLTHCTLSGNTSNNSNGGIAIFIQAGDSLTLNSTILAGNLGQDLRLSGSSPDLGQITPSSGGGNVLGLDGFFANYNQPTDIRNVTASQLNLAELGRYGGLTDTMPPLPNSPAIDRASASTATTDQRGFVCPADGNLDNNAVADSGAAESFVVSINAPGDQLDTPSGAQVTLREAVRDAPVGAVLTSTDFVGSRQFLSSGELMVDKSLILAGSSALRIQVGHPESRAIHVLPGVCFHLSRVDFQGAPALNSDGIAIGFSAGLGAVENGKGGAILNQGTLSLADCTLSLNGASQGGAIANGMAATPSRLTLKRCTLSGNQASTQGGAIYNSTAGGGAATVELENCLIFSNASLRHGGALANSSGNGPATLAALHCTVMNNTAASSGGGLYNNQGMGAAITTLTSTIVAGNTAPTGPDVQRASGTFTSNGTNLIGIGDAGGVTWAGSDLTGTAASPLSPQVNLATNTFFPLPGSPVLDAAGATTVILDRNRQPRVVDGNFTGGAQPDMGAVEAPAVLVTTAADELDTPAGANVSLREALRDAASGSIIRIGDALNGQTLTLNPSLGQMGNNGNSLYLDAGHLAAGFTLDAAGASRIFQFANGAAEVRLRGLTLKGGKVTGNGGAILNGARLSLENCWFTGNSVTGNGGAVSMGTAGGNVVMQGCTFTDNTATFRGGAVCYESGFLQQQVIQCTFSGNRAGSRGGGLYDAGVQIKISQSTFTGNEAASLRGGGVVVENCRDGATVDNCIIAGNRAPASPDLVVENSTFTRTGANVIGVEPATGTPVPAGLPNTNGDYVGSAASPLNALVASVGLYGGRTPTCPPMPGSPALDRAVGMTSITDQRGLTRSVDGDFNGSALPDIGAAESVIVRVDVAEDELDVPAGANDVSLREALRDAPEGAIIGFDPNLSGLTLGASGVLVPLRSVIISASGLAAPVTLTPQVGRPIFYLPSQRSLGLSHLNLTGANVSGANGAAIASDGSLSLSDCRLTSNITNFDGGAVAVNDGSLAINRCVFSGNQADNGGAIVLLSFGPSMNPRLTVEDSVFLTNLCPGRGGAISHYAQGGGSCQSTVRRSLFTGNQANAGGAVHHWANGGRSEVTLESCTFQANQVSGGGGAVFALCGSQGTATTTLNQCTIHQNSMASDGAVVSLADAAGSSSQMRLNRCTLAGNTTTASGGAVTALGFSGAASSITLDGCIIAGNSPAGTSPEVTVIGSGTLTSLGNNLIGQADGGGVTWQDTDLTGTTAEPLDPMLAPLGDYGGATQTLPPLPGSPARDPENGATTAPLFPLNVDQRGQPRLQGARVDIGAVEAGAADAPGTLAFAGPVVRVSEDAGLASIPVYRTGGSIGTLTVDYLTTLLGTDPGLASSADFIPVSDTLTFAPGQAVANIQIPIFPDPSLKEPHENFLLTLSNVTGGGALGAQSSTTVRILDTVDASVPSLVLTTPKANAIFTAAQGPQIAVTGSAKDDKGIQAVQVQINGGAFVDAALLPTVPGINPTFSLGVTAIPGVNQLVVRSVDERGKVSALTKRSFTYRVTSVLTVNIPATFDAETNTNLVRGAVALPASVDKAVANTYYVGLPIKLTAKALPGYAFSHWSVNKAGTGWSEFNSHLPSYTFIMQPGLTVTAQFTKNFFTPEITGTYSGLILPSTVSPAPAGTLPGNANTGLFTLTLSSTGAMSGTLKVDGASLPFKALMTHGGAVRFGTGAASSDTLKILRKGKADLELTFGLASRNPARMTGVLTQKQGAATLAVSNFVADRAHYSAKSKVPTALVSGASQRFNLTFPAVPQGALTAADYPPGTGIGSMILSSSGSVKFAGTLADNTPFIASAALSAYHQAPLFVSLYANKGHLAGPVTLVPVSNPGYDTFGVNYLWNRPAQLPNKMQWYPDGWPGGINLDMVGARYSVPAASENTSVIPELGPIDLTNSIGNATLTFMDGLLAAPLMFPVNISPKNVVTPLPLKTKNFSMKLVPATGEISGSFLHTDGKLPAYKATTLQKAGDYQGTFGYFLSAPTKPINGMGQGGAVMLLPVAGP</sequence>
<dbReference type="PANTHER" id="PTHR11319">
    <property type="entry name" value="G PROTEIN-COUPLED RECEPTOR-RELATED"/>
    <property type="match status" value="1"/>
</dbReference>
<dbReference type="SUPFAM" id="SSF141072">
    <property type="entry name" value="CalX-like"/>
    <property type="match status" value="1"/>
</dbReference>
<dbReference type="InterPro" id="IPR059226">
    <property type="entry name" value="Choice_anch_Q_dom"/>
</dbReference>
<evidence type="ECO:0000256" key="6">
    <source>
        <dbReference type="ARBA" id="ARBA00022737"/>
    </source>
</evidence>